<dbReference type="RefSeq" id="WP_109741596.1">
    <property type="nucleotide sequence ID" value="NZ_QGGO01000003.1"/>
</dbReference>
<dbReference type="PANTHER" id="PTHR20275:SF0">
    <property type="entry name" value="NAD KINASE"/>
    <property type="match status" value="1"/>
</dbReference>
<dbReference type="InterPro" id="IPR017437">
    <property type="entry name" value="ATP-NAD_kinase_PpnK-typ_C"/>
</dbReference>
<comment type="subcellular location">
    <subcellularLocation>
        <location evidence="6">Cytoplasm</location>
    </subcellularLocation>
</comment>
<keyword evidence="4 6" id="KW-0520">NAD</keyword>
<comment type="caution">
    <text evidence="6">Lacks conserved residue(s) required for the propagation of feature annotation.</text>
</comment>
<dbReference type="OrthoDB" id="9774737at2"/>
<accession>A0A316EDJ9</accession>
<dbReference type="GO" id="GO:0003951">
    <property type="term" value="F:NAD+ kinase activity"/>
    <property type="evidence" value="ECO:0007669"/>
    <property type="project" value="UniProtKB-UniRule"/>
</dbReference>
<keyword evidence="6" id="KW-0547">Nucleotide-binding</keyword>
<evidence type="ECO:0000256" key="1">
    <source>
        <dbReference type="ARBA" id="ARBA00022679"/>
    </source>
</evidence>
<dbReference type="EC" id="2.7.1.23" evidence="6"/>
<dbReference type="InterPro" id="IPR002504">
    <property type="entry name" value="NADK"/>
</dbReference>
<comment type="caution">
    <text evidence="7">The sequence shown here is derived from an EMBL/GenBank/DDBJ whole genome shotgun (WGS) entry which is preliminary data.</text>
</comment>
<evidence type="ECO:0000256" key="4">
    <source>
        <dbReference type="ARBA" id="ARBA00023027"/>
    </source>
</evidence>
<feature type="binding site" evidence="6">
    <location>
        <begin position="73"/>
        <end position="74"/>
    </location>
    <ligand>
        <name>NAD(+)</name>
        <dbReference type="ChEBI" id="CHEBI:57540"/>
    </ligand>
</feature>
<dbReference type="EMBL" id="QGGO01000003">
    <property type="protein sequence ID" value="PWK28616.1"/>
    <property type="molecule type" value="Genomic_DNA"/>
</dbReference>
<comment type="function">
    <text evidence="6">Involved in the regulation of the intracellular balance of NAD and NADP, and is a key enzyme in the biosynthesis of NADP. Catalyzes specifically the phosphorylation on 2'-hydroxyl of the adenosine moiety of NAD to yield NADP.</text>
</comment>
<dbReference type="SUPFAM" id="SSF111331">
    <property type="entry name" value="NAD kinase/diacylglycerol kinase-like"/>
    <property type="match status" value="1"/>
</dbReference>
<evidence type="ECO:0000313" key="7">
    <source>
        <dbReference type="EMBL" id="PWK28616.1"/>
    </source>
</evidence>
<evidence type="ECO:0000256" key="3">
    <source>
        <dbReference type="ARBA" id="ARBA00022857"/>
    </source>
</evidence>
<protein>
    <recommendedName>
        <fullName evidence="6">NAD kinase</fullName>
        <ecNumber evidence="6">2.7.1.23</ecNumber>
    </recommendedName>
    <alternativeName>
        <fullName evidence="6">ATP-dependent NAD kinase</fullName>
    </alternativeName>
</protein>
<keyword evidence="8" id="KW-1185">Reference proteome</keyword>
<name>A0A316EDJ9_9BACT</name>
<feature type="active site" description="Proton acceptor" evidence="6">
    <location>
        <position position="73"/>
    </location>
</feature>
<feature type="binding site" evidence="6">
    <location>
        <begin position="192"/>
        <end position="197"/>
    </location>
    <ligand>
        <name>NAD(+)</name>
        <dbReference type="ChEBI" id="CHEBI:57540"/>
    </ligand>
</feature>
<keyword evidence="2 6" id="KW-0418">Kinase</keyword>
<feature type="binding site" evidence="6">
    <location>
        <begin position="151"/>
        <end position="152"/>
    </location>
    <ligand>
        <name>NAD(+)</name>
        <dbReference type="ChEBI" id="CHEBI:57540"/>
    </ligand>
</feature>
<evidence type="ECO:0000256" key="6">
    <source>
        <dbReference type="HAMAP-Rule" id="MF_00361"/>
    </source>
</evidence>
<dbReference type="InterPro" id="IPR016064">
    <property type="entry name" value="NAD/diacylglycerol_kinase_sf"/>
</dbReference>
<dbReference type="GO" id="GO:0005737">
    <property type="term" value="C:cytoplasm"/>
    <property type="evidence" value="ECO:0007669"/>
    <property type="project" value="UniProtKB-SubCell"/>
</dbReference>
<keyword evidence="1 6" id="KW-0808">Transferase</keyword>
<comment type="cofactor">
    <cofactor evidence="6">
        <name>a divalent metal cation</name>
        <dbReference type="ChEBI" id="CHEBI:60240"/>
    </cofactor>
</comment>
<dbReference type="GO" id="GO:0046872">
    <property type="term" value="F:metal ion binding"/>
    <property type="evidence" value="ECO:0007669"/>
    <property type="project" value="UniProtKB-UniRule"/>
</dbReference>
<sequence length="296" mass="32547">MKIAIHGRNFKEETKPFVQSMFDTLAQKNIELQISESYQQFLSDVDIIHSSNSFYTDKANLFDADVVLSLGGDGTLLDAVTHVGDREIPILGINTGRLGFLAIVSPDKIQEGLAEIFAGNYSLDQRTLVSISSSLNGEPLDIFNGVNFGLNELGIMKTDSSSMIMVRAYLNGEFLNTYWADGLIIATATGSTGYNLSVGGPLVMPSSDIFVIAPMSPHNLNVRPLVVSTDVVLDFEIESRSSNCLISLDARSKVVHSNVKIRMEREKFKANIIKLSGTNFLNTLRSKLNWGFDVRN</sequence>
<dbReference type="HAMAP" id="MF_00361">
    <property type="entry name" value="NAD_kinase"/>
    <property type="match status" value="1"/>
</dbReference>
<reference evidence="7 8" key="1">
    <citation type="submission" date="2018-05" db="EMBL/GenBank/DDBJ databases">
        <title>Genomic Encyclopedia of Archaeal and Bacterial Type Strains, Phase II (KMG-II): from individual species to whole genera.</title>
        <authorList>
            <person name="Goeker M."/>
        </authorList>
    </citation>
    <scope>NUCLEOTIDE SEQUENCE [LARGE SCALE GENOMIC DNA]</scope>
    <source>
        <strain evidence="7 8">DSM 22214</strain>
    </source>
</reference>
<proteinExistence type="inferred from homology"/>
<dbReference type="AlphaFoldDB" id="A0A316EDJ9"/>
<dbReference type="PANTHER" id="PTHR20275">
    <property type="entry name" value="NAD KINASE"/>
    <property type="match status" value="1"/>
</dbReference>
<dbReference type="GO" id="GO:0006741">
    <property type="term" value="P:NADP+ biosynthetic process"/>
    <property type="evidence" value="ECO:0007669"/>
    <property type="project" value="UniProtKB-UniRule"/>
</dbReference>
<keyword evidence="3 6" id="KW-0521">NADP</keyword>
<organism evidence="7 8">
    <name type="scientific">Arcicella aurantiaca</name>
    <dbReference type="NCBI Taxonomy" id="591202"/>
    <lineage>
        <taxon>Bacteria</taxon>
        <taxon>Pseudomonadati</taxon>
        <taxon>Bacteroidota</taxon>
        <taxon>Cytophagia</taxon>
        <taxon>Cytophagales</taxon>
        <taxon>Flectobacillaceae</taxon>
        <taxon>Arcicella</taxon>
    </lineage>
</organism>
<dbReference type="Pfam" id="PF20143">
    <property type="entry name" value="NAD_kinase_C"/>
    <property type="match status" value="1"/>
</dbReference>
<dbReference type="GO" id="GO:0005524">
    <property type="term" value="F:ATP binding"/>
    <property type="evidence" value="ECO:0007669"/>
    <property type="project" value="UniProtKB-KW"/>
</dbReference>
<comment type="similarity">
    <text evidence="6">Belongs to the NAD kinase family.</text>
</comment>
<dbReference type="InterPro" id="IPR017438">
    <property type="entry name" value="ATP-NAD_kinase_N"/>
</dbReference>
<comment type="catalytic activity">
    <reaction evidence="5 6">
        <text>NAD(+) + ATP = ADP + NADP(+) + H(+)</text>
        <dbReference type="Rhea" id="RHEA:18629"/>
        <dbReference type="ChEBI" id="CHEBI:15378"/>
        <dbReference type="ChEBI" id="CHEBI:30616"/>
        <dbReference type="ChEBI" id="CHEBI:57540"/>
        <dbReference type="ChEBI" id="CHEBI:58349"/>
        <dbReference type="ChEBI" id="CHEBI:456216"/>
        <dbReference type="EC" id="2.7.1.23"/>
    </reaction>
</comment>
<gene>
    <name evidence="6" type="primary">nadK</name>
    <name evidence="7" type="ORF">LV89_00820</name>
</gene>
<dbReference type="GO" id="GO:0019674">
    <property type="term" value="P:NAD+ metabolic process"/>
    <property type="evidence" value="ECO:0007669"/>
    <property type="project" value="InterPro"/>
</dbReference>
<evidence type="ECO:0000256" key="5">
    <source>
        <dbReference type="ARBA" id="ARBA00047925"/>
    </source>
</evidence>
<keyword evidence="6" id="KW-0963">Cytoplasm</keyword>
<evidence type="ECO:0000256" key="2">
    <source>
        <dbReference type="ARBA" id="ARBA00022777"/>
    </source>
</evidence>
<feature type="binding site" evidence="6">
    <location>
        <position position="181"/>
    </location>
    <ligand>
        <name>NAD(+)</name>
        <dbReference type="ChEBI" id="CHEBI:57540"/>
    </ligand>
</feature>
<evidence type="ECO:0000313" key="8">
    <source>
        <dbReference type="Proteomes" id="UP000245489"/>
    </source>
</evidence>
<keyword evidence="6" id="KW-0067">ATP-binding</keyword>
<dbReference type="NCBIfam" id="NF002521">
    <property type="entry name" value="PRK01911.1"/>
    <property type="match status" value="1"/>
</dbReference>
<dbReference type="Gene3D" id="3.40.50.10330">
    <property type="entry name" value="Probable inorganic polyphosphate/atp-NAD kinase, domain 1"/>
    <property type="match status" value="1"/>
</dbReference>
<dbReference type="Pfam" id="PF01513">
    <property type="entry name" value="NAD_kinase"/>
    <property type="match status" value="1"/>
</dbReference>
<dbReference type="Proteomes" id="UP000245489">
    <property type="component" value="Unassembled WGS sequence"/>
</dbReference>
<dbReference type="Gene3D" id="2.60.200.30">
    <property type="entry name" value="Probable inorganic polyphosphate/atp-NAD kinase, domain 2"/>
    <property type="match status" value="1"/>
</dbReference>
<dbReference type="GO" id="GO:0051287">
    <property type="term" value="F:NAD binding"/>
    <property type="evidence" value="ECO:0007669"/>
    <property type="project" value="UniProtKB-ARBA"/>
</dbReference>